<comment type="function">
    <text evidence="1">Involved in the catabolism of quinolinic acid (QA).</text>
</comment>
<dbReference type="AlphaFoldDB" id="A0A139BXZ3"/>
<evidence type="ECO:0000256" key="10">
    <source>
        <dbReference type="ARBA" id="ARBA00047445"/>
    </source>
</evidence>
<evidence type="ECO:0000313" key="16">
    <source>
        <dbReference type="EMBL" id="KXS33844.1"/>
    </source>
</evidence>
<evidence type="ECO:0000256" key="8">
    <source>
        <dbReference type="ARBA" id="ARBA00022679"/>
    </source>
</evidence>
<dbReference type="SUPFAM" id="SSF51690">
    <property type="entry name" value="Nicotinate/Quinolinate PRTase C-terminal domain-like"/>
    <property type="match status" value="1"/>
</dbReference>
<dbReference type="Gene3D" id="3.90.1170.20">
    <property type="entry name" value="Quinolinate phosphoribosyl transferase, N-terminal domain"/>
    <property type="match status" value="1"/>
</dbReference>
<evidence type="ECO:0000256" key="13">
    <source>
        <dbReference type="PIRSR" id="PIRSR006250-1"/>
    </source>
</evidence>
<evidence type="ECO:0000256" key="2">
    <source>
        <dbReference type="ARBA" id="ARBA00004893"/>
    </source>
</evidence>
<dbReference type="UniPathway" id="UPA00253">
    <property type="reaction ID" value="UER00331"/>
</dbReference>
<evidence type="ECO:0000256" key="1">
    <source>
        <dbReference type="ARBA" id="ARBA00003237"/>
    </source>
</evidence>
<evidence type="ECO:0000313" key="17">
    <source>
        <dbReference type="Proteomes" id="UP000070578"/>
    </source>
</evidence>
<evidence type="ECO:0000256" key="7">
    <source>
        <dbReference type="ARBA" id="ARBA00022676"/>
    </source>
</evidence>
<dbReference type="Pfam" id="PF01729">
    <property type="entry name" value="QRPTase_C"/>
    <property type="match status" value="1"/>
</dbReference>
<dbReference type="EC" id="2.4.2.19" evidence="5"/>
<evidence type="ECO:0000256" key="9">
    <source>
        <dbReference type="ARBA" id="ARBA00033102"/>
    </source>
</evidence>
<feature type="binding site" evidence="13">
    <location>
        <begin position="262"/>
        <end position="264"/>
    </location>
    <ligand>
        <name>substrate</name>
    </ligand>
</feature>
<keyword evidence="7 12" id="KW-0328">Glycosyltransferase</keyword>
<evidence type="ECO:0000259" key="15">
    <source>
        <dbReference type="Pfam" id="PF02749"/>
    </source>
</evidence>
<dbReference type="Pfam" id="PF02749">
    <property type="entry name" value="QRPTase_N"/>
    <property type="match status" value="1"/>
</dbReference>
<evidence type="ECO:0000256" key="6">
    <source>
        <dbReference type="ARBA" id="ARBA00022642"/>
    </source>
</evidence>
<name>A0A139BXZ3_9PROT</name>
<dbReference type="FunFam" id="3.20.20.70:FF:000030">
    <property type="entry name" value="Nicotinate-nucleotide pyrophosphorylase, carboxylating"/>
    <property type="match status" value="1"/>
</dbReference>
<dbReference type="NCBIfam" id="TIGR00078">
    <property type="entry name" value="nadC"/>
    <property type="match status" value="1"/>
</dbReference>
<feature type="binding site" evidence="13">
    <location>
        <position position="100"/>
    </location>
    <ligand>
        <name>substrate</name>
    </ligand>
</feature>
<keyword evidence="8 12" id="KW-0808">Transferase</keyword>
<reference evidence="16 17" key="1">
    <citation type="submission" date="2016-02" db="EMBL/GenBank/DDBJ databases">
        <authorList>
            <person name="Wen L."/>
            <person name="He K."/>
            <person name="Yang H."/>
        </authorList>
    </citation>
    <scope>NUCLEOTIDE SEQUENCE [LARGE SCALE GENOMIC DNA]</scope>
    <source>
        <strain evidence="16">ShG14-8</strain>
    </source>
</reference>
<gene>
    <name evidence="16" type="ORF">AWT59_0059</name>
</gene>
<dbReference type="PANTHER" id="PTHR32179">
    <property type="entry name" value="NICOTINATE-NUCLEOTIDE PYROPHOSPHORYLASE [CARBOXYLATING]"/>
    <property type="match status" value="1"/>
</dbReference>
<evidence type="ECO:0000256" key="5">
    <source>
        <dbReference type="ARBA" id="ARBA00011944"/>
    </source>
</evidence>
<dbReference type="SUPFAM" id="SSF54675">
    <property type="entry name" value="Nicotinate/Quinolinate PRTase N-terminal domain-like"/>
    <property type="match status" value="1"/>
</dbReference>
<evidence type="ECO:0000256" key="12">
    <source>
        <dbReference type="PIRNR" id="PIRNR006250"/>
    </source>
</evidence>
<dbReference type="PIRSF" id="PIRSF006250">
    <property type="entry name" value="NadC_ModD"/>
    <property type="match status" value="1"/>
</dbReference>
<dbReference type="PANTHER" id="PTHR32179:SF3">
    <property type="entry name" value="NICOTINATE-NUCLEOTIDE PYROPHOSPHORYLASE [CARBOXYLATING]"/>
    <property type="match status" value="1"/>
</dbReference>
<comment type="similarity">
    <text evidence="3 12">Belongs to the NadC/ModD family.</text>
</comment>
<dbReference type="InterPro" id="IPR027277">
    <property type="entry name" value="NadC/ModD"/>
</dbReference>
<dbReference type="InterPro" id="IPR002638">
    <property type="entry name" value="Quinolinate_PRibosylTrfase_C"/>
</dbReference>
<dbReference type="GO" id="GO:0005737">
    <property type="term" value="C:cytoplasm"/>
    <property type="evidence" value="ECO:0007669"/>
    <property type="project" value="TreeGrafter"/>
</dbReference>
<proteinExistence type="inferred from homology"/>
<reference evidence="16 17" key="2">
    <citation type="submission" date="2016-03" db="EMBL/GenBank/DDBJ databases">
        <title>New uncultured bacterium of the family Gallionellaceae from acid mine drainage: description and reconstruction of genome based on metagenomic analysis of microbial community.</title>
        <authorList>
            <person name="Kadnikov V."/>
            <person name="Ivasenko D."/>
            <person name="Beletsky A."/>
            <person name="Mardanov A."/>
            <person name="Danilova E."/>
            <person name="Pimenov N."/>
            <person name="Karnachuk O."/>
            <person name="Ravin N."/>
        </authorList>
    </citation>
    <scope>NUCLEOTIDE SEQUENCE [LARGE SCALE GENOMIC DNA]</scope>
    <source>
        <strain evidence="16">ShG14-8</strain>
    </source>
</reference>
<organism evidence="16 17">
    <name type="scientific">Candidatus Gallionella acididurans</name>
    <dbReference type="NCBI Taxonomy" id="1796491"/>
    <lineage>
        <taxon>Bacteria</taxon>
        <taxon>Pseudomonadati</taxon>
        <taxon>Pseudomonadota</taxon>
        <taxon>Betaproteobacteria</taxon>
        <taxon>Nitrosomonadales</taxon>
        <taxon>Gallionellaceae</taxon>
        <taxon>Gallionella</taxon>
    </lineage>
</organism>
<dbReference type="PATRIC" id="fig|1796491.3.peg.65"/>
<comment type="catalytic activity">
    <reaction evidence="10">
        <text>nicotinate beta-D-ribonucleotide + CO2 + diphosphate = quinolinate + 5-phospho-alpha-D-ribose 1-diphosphate + 2 H(+)</text>
        <dbReference type="Rhea" id="RHEA:12733"/>
        <dbReference type="ChEBI" id="CHEBI:15378"/>
        <dbReference type="ChEBI" id="CHEBI:16526"/>
        <dbReference type="ChEBI" id="CHEBI:29959"/>
        <dbReference type="ChEBI" id="CHEBI:33019"/>
        <dbReference type="ChEBI" id="CHEBI:57502"/>
        <dbReference type="ChEBI" id="CHEBI:58017"/>
        <dbReference type="EC" id="2.4.2.19"/>
    </reaction>
</comment>
<feature type="domain" description="Quinolinate phosphoribosyl transferase C-terminal" evidence="14">
    <location>
        <begin position="113"/>
        <end position="277"/>
    </location>
</feature>
<dbReference type="GO" id="GO:0004514">
    <property type="term" value="F:nicotinate-nucleotide diphosphorylase (carboxylating) activity"/>
    <property type="evidence" value="ECO:0007669"/>
    <property type="project" value="UniProtKB-EC"/>
</dbReference>
<dbReference type="GO" id="GO:0009435">
    <property type="term" value="P:NAD+ biosynthetic process"/>
    <property type="evidence" value="ECO:0007669"/>
    <property type="project" value="UniProtKB-UniPathway"/>
</dbReference>
<feature type="binding site" evidence="13">
    <location>
        <begin position="241"/>
        <end position="243"/>
    </location>
    <ligand>
        <name>substrate</name>
    </ligand>
</feature>
<feature type="binding site" evidence="13">
    <location>
        <position position="167"/>
    </location>
    <ligand>
        <name>substrate</name>
    </ligand>
</feature>
<feature type="binding site" evidence="13">
    <location>
        <position position="218"/>
    </location>
    <ligand>
        <name>substrate</name>
    </ligand>
</feature>
<accession>A0A139BXZ3</accession>
<feature type="binding site" evidence="13">
    <location>
        <position position="157"/>
    </location>
    <ligand>
        <name>substrate</name>
    </ligand>
</feature>
<evidence type="ECO:0000256" key="4">
    <source>
        <dbReference type="ARBA" id="ARBA00011218"/>
    </source>
</evidence>
<keyword evidence="6" id="KW-0662">Pyridine nucleotide biosynthesis</keyword>
<comment type="pathway">
    <text evidence="2">Cofactor biosynthesis; NAD(+) biosynthesis; nicotinate D-ribonucleotide from quinolinate: step 1/1.</text>
</comment>
<comment type="subunit">
    <text evidence="4">Hexamer formed by 3 homodimers.</text>
</comment>
<evidence type="ECO:0000259" key="14">
    <source>
        <dbReference type="Pfam" id="PF01729"/>
    </source>
</evidence>
<dbReference type="InterPro" id="IPR036068">
    <property type="entry name" value="Nicotinate_pribotase-like_C"/>
</dbReference>
<protein>
    <recommendedName>
        <fullName evidence="11">Probable nicotinate-nucleotide pyrophosphorylase [carboxylating]</fullName>
        <ecNumber evidence="5">2.4.2.19</ecNumber>
    </recommendedName>
    <alternativeName>
        <fullName evidence="9">Quinolinate phosphoribosyltransferase [decarboxylating]</fullName>
    </alternativeName>
</protein>
<evidence type="ECO:0000256" key="11">
    <source>
        <dbReference type="ARBA" id="ARBA00069173"/>
    </source>
</evidence>
<feature type="binding site" evidence="13">
    <location>
        <position position="197"/>
    </location>
    <ligand>
        <name>substrate</name>
    </ligand>
</feature>
<dbReference type="Gene3D" id="3.20.20.70">
    <property type="entry name" value="Aldolase class I"/>
    <property type="match status" value="1"/>
</dbReference>
<dbReference type="FunFam" id="3.90.1170.20:FF:000001">
    <property type="entry name" value="Nicotinate-nucleotide diphosphorylase (Carboxylating)"/>
    <property type="match status" value="1"/>
</dbReference>
<feature type="domain" description="Quinolinate phosphoribosyl transferase N-terminal" evidence="15">
    <location>
        <begin position="26"/>
        <end position="110"/>
    </location>
</feature>
<dbReference type="InterPro" id="IPR022412">
    <property type="entry name" value="Quinolinate_PRibosylTrfase_N"/>
</dbReference>
<dbReference type="Proteomes" id="UP000070578">
    <property type="component" value="Unassembled WGS sequence"/>
</dbReference>
<dbReference type="CDD" id="cd01572">
    <property type="entry name" value="QPRTase"/>
    <property type="match status" value="1"/>
</dbReference>
<dbReference type="EMBL" id="LSLI01000001">
    <property type="protein sequence ID" value="KXS33844.1"/>
    <property type="molecule type" value="Genomic_DNA"/>
</dbReference>
<dbReference type="InterPro" id="IPR037128">
    <property type="entry name" value="Quinolinate_PRibosylTase_N_sf"/>
</dbReference>
<dbReference type="InterPro" id="IPR004393">
    <property type="entry name" value="NadC"/>
</dbReference>
<feature type="binding site" evidence="13">
    <location>
        <begin position="133"/>
        <end position="135"/>
    </location>
    <ligand>
        <name>substrate</name>
    </ligand>
</feature>
<evidence type="ECO:0000256" key="3">
    <source>
        <dbReference type="ARBA" id="ARBA00009400"/>
    </source>
</evidence>
<dbReference type="InterPro" id="IPR013785">
    <property type="entry name" value="Aldolase_TIM"/>
</dbReference>
<dbReference type="GO" id="GO:0034213">
    <property type="term" value="P:quinolinate catabolic process"/>
    <property type="evidence" value="ECO:0007669"/>
    <property type="project" value="TreeGrafter"/>
</dbReference>
<comment type="caution">
    <text evidence="16">The sequence shown here is derived from an EMBL/GenBank/DDBJ whole genome shotgun (WGS) entry which is preliminary data.</text>
</comment>
<sequence length="280" mass="30323">MLEPELKALVHHNVTNSLNEDVRSGDLTAQLLPAAQISSAQVITRQQGVLCGTPWFDECFRLLDPGCKIDWQVRDGDPITPGQTLCTVTGHARALLTAERCALNLLQTLSATATRTRRYVDAVAGINVRIMDTRKTLPGLRQAQKYAVRTGGGNNQRIGLFDGILIKENHIAAAGGIRAVLVQAFHLAKPGISVQIEVENLAQLDEALDAGAKLVLLDNFDLDNLRAAVQRTGKRAELEASGGITLDNLREVALTGVDRISIGTLTKDVESLDLSMRFKT</sequence>